<evidence type="ECO:0000313" key="3">
    <source>
        <dbReference type="EMBL" id="KAH6689706.1"/>
    </source>
</evidence>
<keyword evidence="2" id="KW-0472">Membrane</keyword>
<feature type="region of interest" description="Disordered" evidence="1">
    <location>
        <begin position="26"/>
        <end position="85"/>
    </location>
</feature>
<comment type="caution">
    <text evidence="3">The sequence shown here is derived from an EMBL/GenBank/DDBJ whole genome shotgun (WGS) entry which is preliminary data.</text>
</comment>
<evidence type="ECO:0000256" key="2">
    <source>
        <dbReference type="SAM" id="Phobius"/>
    </source>
</evidence>
<feature type="compositionally biased region" description="Basic residues" evidence="1">
    <location>
        <begin position="52"/>
        <end position="64"/>
    </location>
</feature>
<gene>
    <name evidence="3" type="ORF">F5X68DRAFT_204176</name>
</gene>
<reference evidence="3" key="1">
    <citation type="journal article" date="2021" name="Nat. Commun.">
        <title>Genetic determinants of endophytism in the Arabidopsis root mycobiome.</title>
        <authorList>
            <person name="Mesny F."/>
            <person name="Miyauchi S."/>
            <person name="Thiergart T."/>
            <person name="Pickel B."/>
            <person name="Atanasova L."/>
            <person name="Karlsson M."/>
            <person name="Huettel B."/>
            <person name="Barry K.W."/>
            <person name="Haridas S."/>
            <person name="Chen C."/>
            <person name="Bauer D."/>
            <person name="Andreopoulos W."/>
            <person name="Pangilinan J."/>
            <person name="LaButti K."/>
            <person name="Riley R."/>
            <person name="Lipzen A."/>
            <person name="Clum A."/>
            <person name="Drula E."/>
            <person name="Henrissat B."/>
            <person name="Kohler A."/>
            <person name="Grigoriev I.V."/>
            <person name="Martin F.M."/>
            <person name="Hacquard S."/>
        </authorList>
    </citation>
    <scope>NUCLEOTIDE SEQUENCE</scope>
    <source>
        <strain evidence="3">MPI-SDFR-AT-0117</strain>
    </source>
</reference>
<keyword evidence="2" id="KW-1133">Transmembrane helix</keyword>
<dbReference type="Proteomes" id="UP000770015">
    <property type="component" value="Unassembled WGS sequence"/>
</dbReference>
<keyword evidence="2" id="KW-0812">Transmembrane</keyword>
<dbReference type="EMBL" id="JAGSXJ010000007">
    <property type="protein sequence ID" value="KAH6689706.1"/>
    <property type="molecule type" value="Genomic_DNA"/>
</dbReference>
<protein>
    <submittedName>
        <fullName evidence="3">Uncharacterized protein</fullName>
    </submittedName>
</protein>
<proteinExistence type="predicted"/>
<accession>A0A9P9AED9</accession>
<sequence>MRPRKGPIVVWSGRVAVVVAAAAVAGRQRGRRGRPATAGPRRRAGPWGERRSRSRCPQRLRRGQSRPGGREGAGSRAGRSETDQMWRGCGSAQQEPRRVPWHAGRLRRSGHAGGRVLVVAAASMLRPSRARVMRSPVWFRWWPGVEVVLGDATWEKKQLARLD</sequence>
<dbReference type="AlphaFoldDB" id="A0A9P9AED9"/>
<organism evidence="3 4">
    <name type="scientific">Plectosphaerella plurivora</name>
    <dbReference type="NCBI Taxonomy" id="936078"/>
    <lineage>
        <taxon>Eukaryota</taxon>
        <taxon>Fungi</taxon>
        <taxon>Dikarya</taxon>
        <taxon>Ascomycota</taxon>
        <taxon>Pezizomycotina</taxon>
        <taxon>Sordariomycetes</taxon>
        <taxon>Hypocreomycetidae</taxon>
        <taxon>Glomerellales</taxon>
        <taxon>Plectosphaerellaceae</taxon>
        <taxon>Plectosphaerella</taxon>
    </lineage>
</organism>
<evidence type="ECO:0000313" key="4">
    <source>
        <dbReference type="Proteomes" id="UP000770015"/>
    </source>
</evidence>
<name>A0A9P9AED9_9PEZI</name>
<feature type="transmembrane region" description="Helical" evidence="2">
    <location>
        <begin position="6"/>
        <end position="25"/>
    </location>
</feature>
<feature type="compositionally biased region" description="Basic residues" evidence="1">
    <location>
        <begin position="28"/>
        <end position="44"/>
    </location>
</feature>
<evidence type="ECO:0000256" key="1">
    <source>
        <dbReference type="SAM" id="MobiDB-lite"/>
    </source>
</evidence>
<keyword evidence="4" id="KW-1185">Reference proteome</keyword>